<dbReference type="PANTHER" id="PTHR12526">
    <property type="entry name" value="GLYCOSYLTRANSFERASE"/>
    <property type="match status" value="1"/>
</dbReference>
<evidence type="ECO:0000313" key="3">
    <source>
        <dbReference type="EMBL" id="ERJ60637.1"/>
    </source>
</evidence>
<reference evidence="3 4" key="1">
    <citation type="journal article" date="2013" name="Genome Announc.">
        <title>The Draft Genome Sequence of Sphingomonas paucimobilis Strain HER1398 (Proteobacteria), Host to the Giant PAU Phage, Indicates That It Is a Member of the Genus Sphingobacterium (Bacteroidetes).</title>
        <authorList>
            <person name="White R.A.III."/>
            <person name="Suttle C.A."/>
        </authorList>
    </citation>
    <scope>NUCLEOTIDE SEQUENCE [LARGE SCALE GENOMIC DNA]</scope>
    <source>
        <strain evidence="3 4">HER1398</strain>
    </source>
</reference>
<dbReference type="STRING" id="1346330.M472_17920"/>
<dbReference type="EMBL" id="ATDL01000004">
    <property type="protein sequence ID" value="ERJ60637.1"/>
    <property type="molecule type" value="Genomic_DNA"/>
</dbReference>
<organism evidence="3 4">
    <name type="scientific">Sphingobacterium paucimobilis HER1398</name>
    <dbReference type="NCBI Taxonomy" id="1346330"/>
    <lineage>
        <taxon>Bacteria</taxon>
        <taxon>Pseudomonadati</taxon>
        <taxon>Bacteroidota</taxon>
        <taxon>Sphingobacteriia</taxon>
        <taxon>Sphingobacteriales</taxon>
        <taxon>Sphingobacteriaceae</taxon>
        <taxon>Sphingobacterium</taxon>
    </lineage>
</organism>
<proteinExistence type="predicted"/>
<evidence type="ECO:0000259" key="2">
    <source>
        <dbReference type="Pfam" id="PF13439"/>
    </source>
</evidence>
<accession>U2HYL7</accession>
<dbReference type="InterPro" id="IPR028098">
    <property type="entry name" value="Glyco_trans_4-like_N"/>
</dbReference>
<protein>
    <recommendedName>
        <fullName evidence="5">Glycosyl transferase family 1 domain-containing protein</fullName>
    </recommendedName>
</protein>
<dbReference type="SUPFAM" id="SSF53756">
    <property type="entry name" value="UDP-Glycosyltransferase/glycogen phosphorylase"/>
    <property type="match status" value="1"/>
</dbReference>
<dbReference type="Proteomes" id="UP000016584">
    <property type="component" value="Unassembled WGS sequence"/>
</dbReference>
<evidence type="ECO:0000313" key="4">
    <source>
        <dbReference type="Proteomes" id="UP000016584"/>
    </source>
</evidence>
<dbReference type="Gene3D" id="3.40.50.2000">
    <property type="entry name" value="Glycogen Phosphorylase B"/>
    <property type="match status" value="2"/>
</dbReference>
<dbReference type="InterPro" id="IPR001296">
    <property type="entry name" value="Glyco_trans_1"/>
</dbReference>
<sequence length="374" mass="42024">MSKIAFLNIDYSMGGGVERVTSDLINMFLKQGETVMDMFTVSQRNQETAVEFSKSLLVHVIGPLKSESEKQNFVEKLVDRKIDVLIYQADNMSIALSVLECARKAGVKAIGHYHGSPYAYLQKYPDAQHGNLAKILFSKIVFPFKKNKLKKFLTLSEAVVCVSQRVRKELKDLFPNHDFPIYSILNPLRFEDEEYPGTVKKNIITLVSRLEKAHKNAFLAATAWSKIAHQHKDWTLRFLGTGSLENEMKSYFSSLEIENVEFLGFKREVGRLLAESSIGISTSNCEGFSMAVLEYILTGNAVVTTDSHGGVHDMIEDGRTGIVVQRNSAEALSAGIARLINDSEERDFFAKNALSEVKTMYGADLFLQWKKLVD</sequence>
<dbReference type="GO" id="GO:0016757">
    <property type="term" value="F:glycosyltransferase activity"/>
    <property type="evidence" value="ECO:0007669"/>
    <property type="project" value="InterPro"/>
</dbReference>
<dbReference type="Pfam" id="PF00534">
    <property type="entry name" value="Glycos_transf_1"/>
    <property type="match status" value="1"/>
</dbReference>
<dbReference type="AlphaFoldDB" id="U2HYL7"/>
<gene>
    <name evidence="3" type="ORF">M472_17920</name>
</gene>
<feature type="domain" description="Glycosyltransferase subfamily 4-like N-terminal" evidence="2">
    <location>
        <begin position="15"/>
        <end position="178"/>
    </location>
</feature>
<name>U2HYL7_9SPHI</name>
<feature type="domain" description="Glycosyl transferase family 1" evidence="1">
    <location>
        <begin position="199"/>
        <end position="353"/>
    </location>
</feature>
<dbReference type="PATRIC" id="fig|1346330.5.peg.541"/>
<dbReference type="Pfam" id="PF13439">
    <property type="entry name" value="Glyco_transf_4"/>
    <property type="match status" value="1"/>
</dbReference>
<evidence type="ECO:0008006" key="5">
    <source>
        <dbReference type="Google" id="ProtNLM"/>
    </source>
</evidence>
<comment type="caution">
    <text evidence="3">The sequence shown here is derived from an EMBL/GenBank/DDBJ whole genome shotgun (WGS) entry which is preliminary data.</text>
</comment>
<dbReference type="eggNOG" id="COG0438">
    <property type="taxonomic scope" value="Bacteria"/>
</dbReference>
<evidence type="ECO:0000259" key="1">
    <source>
        <dbReference type="Pfam" id="PF00534"/>
    </source>
</evidence>
<keyword evidence="4" id="KW-1185">Reference proteome</keyword>